<dbReference type="Proteomes" id="UP000235611">
    <property type="component" value="Unassembled WGS sequence"/>
</dbReference>
<dbReference type="SUPFAM" id="SSF55347">
    <property type="entry name" value="Glyceraldehyde-3-phosphate dehydrogenase-like, C-terminal domain"/>
    <property type="match status" value="1"/>
</dbReference>
<dbReference type="CDD" id="cd08255">
    <property type="entry name" value="2-desacetyl-2-hydroxyethyl_bacteriochlorophyllide_like"/>
    <property type="match status" value="1"/>
</dbReference>
<dbReference type="SMART" id="SM00829">
    <property type="entry name" value="PKS_ER"/>
    <property type="match status" value="1"/>
</dbReference>
<keyword evidence="5" id="KW-0560">Oxidoreductase</keyword>
<comment type="cofactor">
    <cofactor evidence="1">
        <name>Zn(2+)</name>
        <dbReference type="ChEBI" id="CHEBI:29105"/>
    </cofactor>
</comment>
<dbReference type="InterPro" id="IPR011032">
    <property type="entry name" value="GroES-like_sf"/>
</dbReference>
<proteinExistence type="inferred from homology"/>
<dbReference type="SUPFAM" id="SSF51735">
    <property type="entry name" value="NAD(P)-binding Rossmann-fold domains"/>
    <property type="match status" value="2"/>
</dbReference>
<feature type="domain" description="Enoyl reductase (ER)" evidence="6">
    <location>
        <begin position="75"/>
        <end position="362"/>
    </location>
</feature>
<dbReference type="EMBL" id="MDBO01000062">
    <property type="protein sequence ID" value="PMP11316.1"/>
    <property type="molecule type" value="Genomic_DNA"/>
</dbReference>
<dbReference type="Pfam" id="PF00107">
    <property type="entry name" value="ADH_zinc_N"/>
    <property type="match status" value="1"/>
</dbReference>
<comment type="caution">
    <text evidence="7">The sequence shown here is derived from an EMBL/GenBank/DDBJ whole genome shotgun (WGS) entry which is preliminary data.</text>
</comment>
<dbReference type="InterPro" id="IPR036291">
    <property type="entry name" value="NAD(P)-bd_dom_sf"/>
</dbReference>
<dbReference type="SUPFAM" id="SSF50129">
    <property type="entry name" value="GroES-like"/>
    <property type="match status" value="1"/>
</dbReference>
<dbReference type="RefSeq" id="WP_102477654.1">
    <property type="nucleotide sequence ID" value="NZ_MDBO01000062.1"/>
</dbReference>
<reference evidence="8" key="1">
    <citation type="submission" date="2016-07" db="EMBL/GenBank/DDBJ databases">
        <title>Nontailed viruses are major unrecognized killers of bacteria in the ocean.</title>
        <authorList>
            <person name="Kauffman K."/>
            <person name="Hussain F."/>
            <person name="Yang J."/>
            <person name="Arevalo P."/>
            <person name="Brown J."/>
            <person name="Cutler M."/>
            <person name="Kelly L."/>
            <person name="Polz M.F."/>
        </authorList>
    </citation>
    <scope>NUCLEOTIDE SEQUENCE [LARGE SCALE GENOMIC DNA]</scope>
    <source>
        <strain evidence="8">10N.222.49.A5</strain>
    </source>
</reference>
<dbReference type="InterPro" id="IPR013149">
    <property type="entry name" value="ADH-like_C"/>
</dbReference>
<gene>
    <name evidence="7" type="ORF">BCS93_08880</name>
</gene>
<dbReference type="Gene3D" id="3.90.180.10">
    <property type="entry name" value="Medium-chain alcohol dehydrogenases, catalytic domain"/>
    <property type="match status" value="1"/>
</dbReference>
<evidence type="ECO:0000256" key="4">
    <source>
        <dbReference type="ARBA" id="ARBA00022833"/>
    </source>
</evidence>
<dbReference type="GO" id="GO:0046872">
    <property type="term" value="F:metal ion binding"/>
    <property type="evidence" value="ECO:0007669"/>
    <property type="project" value="UniProtKB-KW"/>
</dbReference>
<evidence type="ECO:0000313" key="7">
    <source>
        <dbReference type="EMBL" id="PMP11316.1"/>
    </source>
</evidence>
<sequence length="706" mass="76141">MKQILQNISNGTTTLAEVPCPIAIKDSLLINTSKTLVSAGTERMLIDFGKANFLDKARQQPDKVKMVLGKIKTDGLLPTVDAVRSKLDQPLPLGYCNVGTVLDSGSTSFEVGSRVVSNGNHAEVVRVPKNLCAKVPDNVADETAAFTVLGAIGLQGVRLINPTLGECVVVTGLGLIGLITVQLLRANGCRVLGIDFDSSKCDLARKLGAETVDLSNGEDPIKAAEAFSRGRGVDGVIITASTKSSEPLSQAATMCRQRGRIVLVGVIGQEISRADFFAKELTFQVSCSYGPGRYDTEYEDKGNDYPVGFVRWTEQRNFEAVLDMMASGALDVRPLITHRFSIDDALEAYKCLDDRASLGIVLDYPNDDVEALTSRSVELDAQNPSSPSSATCAFIGAGNYASRVLMPAFKGAGATLNTVVTSAGMSAVHHGKKQGFAKASTDYSDVLSDNNIDTVVIATQHNSHAQQTIDAIRAEKNVFVEKPLALIESEVEQIEQAYLESETKPKVMVGYNRRFAPHVVRMKELMSSVKGPKTFIMTMNAGDIPADHWTQDPSIGGGRIIGEACHYIDLMRHLAGCKITGFNAMCMGDAPGVAIREDKASITLAFEDGSIGTIHYFANGGKDFPKERIEVFANDAVLQLDNFRKLTGFGWKGFSNMKLSRQDKGQNNCSKAFVDSIKQGNISPISFDEIIEVAKVSCQVAEQLRA</sequence>
<keyword evidence="4" id="KW-0862">Zinc</keyword>
<dbReference type="InterPro" id="IPR055170">
    <property type="entry name" value="GFO_IDH_MocA-like_dom"/>
</dbReference>
<evidence type="ECO:0000259" key="6">
    <source>
        <dbReference type="SMART" id="SM00829"/>
    </source>
</evidence>
<dbReference type="PANTHER" id="PTHR43350">
    <property type="entry name" value="NAD-DEPENDENT ALCOHOL DEHYDROGENASE"/>
    <property type="match status" value="1"/>
</dbReference>
<dbReference type="Pfam" id="PF22725">
    <property type="entry name" value="GFO_IDH_MocA_C3"/>
    <property type="match status" value="1"/>
</dbReference>
<name>A0AAP8MWW6_9VIBR</name>
<evidence type="ECO:0000256" key="2">
    <source>
        <dbReference type="ARBA" id="ARBA00008072"/>
    </source>
</evidence>
<comment type="similarity">
    <text evidence="2">Belongs to the zinc-containing alcohol dehydrogenase family.</text>
</comment>
<dbReference type="Gene3D" id="3.40.50.720">
    <property type="entry name" value="NAD(P)-binding Rossmann-like Domain"/>
    <property type="match status" value="2"/>
</dbReference>
<dbReference type="InterPro" id="IPR020843">
    <property type="entry name" value="ER"/>
</dbReference>
<protein>
    <submittedName>
        <fullName evidence="7">Dehydrogenase</fullName>
    </submittedName>
</protein>
<dbReference type="GO" id="GO:0000166">
    <property type="term" value="F:nucleotide binding"/>
    <property type="evidence" value="ECO:0007669"/>
    <property type="project" value="InterPro"/>
</dbReference>
<dbReference type="GO" id="GO:0016491">
    <property type="term" value="F:oxidoreductase activity"/>
    <property type="evidence" value="ECO:0007669"/>
    <property type="project" value="UniProtKB-KW"/>
</dbReference>
<evidence type="ECO:0000256" key="1">
    <source>
        <dbReference type="ARBA" id="ARBA00001947"/>
    </source>
</evidence>
<dbReference type="Pfam" id="PF01408">
    <property type="entry name" value="GFO_IDH_MocA"/>
    <property type="match status" value="1"/>
</dbReference>
<dbReference type="PANTHER" id="PTHR43350:SF19">
    <property type="entry name" value="D-GULOSIDE 3-DEHYDROGENASE"/>
    <property type="match status" value="1"/>
</dbReference>
<organism evidence="7 8">
    <name type="scientific">Vibrio breoganii</name>
    <dbReference type="NCBI Taxonomy" id="553239"/>
    <lineage>
        <taxon>Bacteria</taxon>
        <taxon>Pseudomonadati</taxon>
        <taxon>Pseudomonadota</taxon>
        <taxon>Gammaproteobacteria</taxon>
        <taxon>Vibrionales</taxon>
        <taxon>Vibrionaceae</taxon>
        <taxon>Vibrio</taxon>
    </lineage>
</organism>
<accession>A0AAP8MWW6</accession>
<keyword evidence="3" id="KW-0479">Metal-binding</keyword>
<evidence type="ECO:0000256" key="5">
    <source>
        <dbReference type="ARBA" id="ARBA00023002"/>
    </source>
</evidence>
<dbReference type="InterPro" id="IPR000683">
    <property type="entry name" value="Gfo/Idh/MocA-like_OxRdtase_N"/>
</dbReference>
<evidence type="ECO:0000256" key="3">
    <source>
        <dbReference type="ARBA" id="ARBA00022723"/>
    </source>
</evidence>
<evidence type="ECO:0000313" key="8">
    <source>
        <dbReference type="Proteomes" id="UP000235611"/>
    </source>
</evidence>
<dbReference type="AlphaFoldDB" id="A0AAP8MWW6"/>
<dbReference type="Gene3D" id="3.30.360.10">
    <property type="entry name" value="Dihydrodipicolinate Reductase, domain 2"/>
    <property type="match status" value="1"/>
</dbReference>